<dbReference type="Proteomes" id="UP000887159">
    <property type="component" value="Unassembled WGS sequence"/>
</dbReference>
<dbReference type="GO" id="GO:0003676">
    <property type="term" value="F:nucleic acid binding"/>
    <property type="evidence" value="ECO:0007669"/>
    <property type="project" value="InterPro"/>
</dbReference>
<dbReference type="EMBL" id="BMAU01021264">
    <property type="protein sequence ID" value="GFY06813.1"/>
    <property type="molecule type" value="Genomic_DNA"/>
</dbReference>
<organism evidence="1 2">
    <name type="scientific">Trichonephila clavipes</name>
    <name type="common">Golden silk orbweaver</name>
    <name type="synonym">Nephila clavipes</name>
    <dbReference type="NCBI Taxonomy" id="2585209"/>
    <lineage>
        <taxon>Eukaryota</taxon>
        <taxon>Metazoa</taxon>
        <taxon>Ecdysozoa</taxon>
        <taxon>Arthropoda</taxon>
        <taxon>Chelicerata</taxon>
        <taxon>Arachnida</taxon>
        <taxon>Araneae</taxon>
        <taxon>Araneomorphae</taxon>
        <taxon>Entelegynae</taxon>
        <taxon>Araneoidea</taxon>
        <taxon>Nephilidae</taxon>
        <taxon>Trichonephila</taxon>
    </lineage>
</organism>
<sequence>MQLPPWPSYSTDMSPIENVRNLVGRRLARDPHSTVSKDEPWMRIQTTWNSLPQAGIQRLVESMSHRITALIAAQRVVITTNTNFGHLILFIFCFEN</sequence>
<protein>
    <submittedName>
        <fullName evidence="1">Uncharacterized protein</fullName>
    </submittedName>
</protein>
<dbReference type="Gene3D" id="3.30.420.10">
    <property type="entry name" value="Ribonuclease H-like superfamily/Ribonuclease H"/>
    <property type="match status" value="1"/>
</dbReference>
<dbReference type="AlphaFoldDB" id="A0A8X6SH03"/>
<reference evidence="1" key="1">
    <citation type="submission" date="2020-08" db="EMBL/GenBank/DDBJ databases">
        <title>Multicomponent nature underlies the extraordinary mechanical properties of spider dragline silk.</title>
        <authorList>
            <person name="Kono N."/>
            <person name="Nakamura H."/>
            <person name="Mori M."/>
            <person name="Yoshida Y."/>
            <person name="Ohtoshi R."/>
            <person name="Malay A.D."/>
            <person name="Moran D.A.P."/>
            <person name="Tomita M."/>
            <person name="Numata K."/>
            <person name="Arakawa K."/>
        </authorList>
    </citation>
    <scope>NUCLEOTIDE SEQUENCE</scope>
</reference>
<gene>
    <name evidence="1" type="ORF">TNCV_482181</name>
</gene>
<accession>A0A8X6SH03</accession>
<comment type="caution">
    <text evidence="1">The sequence shown here is derived from an EMBL/GenBank/DDBJ whole genome shotgun (WGS) entry which is preliminary data.</text>
</comment>
<keyword evidence="2" id="KW-1185">Reference proteome</keyword>
<name>A0A8X6SH03_TRICX</name>
<evidence type="ECO:0000313" key="2">
    <source>
        <dbReference type="Proteomes" id="UP000887159"/>
    </source>
</evidence>
<proteinExistence type="predicted"/>
<evidence type="ECO:0000313" key="1">
    <source>
        <dbReference type="EMBL" id="GFY06813.1"/>
    </source>
</evidence>
<dbReference type="InterPro" id="IPR036397">
    <property type="entry name" value="RNaseH_sf"/>
</dbReference>